<dbReference type="SMART" id="SM00448">
    <property type="entry name" value="REC"/>
    <property type="match status" value="1"/>
</dbReference>
<keyword evidence="6" id="KW-0418">Kinase</keyword>
<dbReference type="PANTHER" id="PTHR43047:SF9">
    <property type="entry name" value="HISTIDINE KINASE"/>
    <property type="match status" value="1"/>
</dbReference>
<keyword evidence="8" id="KW-0175">Coiled coil</keyword>
<dbReference type="InterPro" id="IPR036097">
    <property type="entry name" value="HisK_dim/P_sf"/>
</dbReference>
<proteinExistence type="predicted"/>
<feature type="domain" description="Response regulatory" evidence="11">
    <location>
        <begin position="650"/>
        <end position="767"/>
    </location>
</feature>
<dbReference type="RefSeq" id="WP_233391195.1">
    <property type="nucleotide sequence ID" value="NZ_JAJTWT010000003.1"/>
</dbReference>
<feature type="modified residue" description="4-aspartylphosphate" evidence="7">
    <location>
        <position position="701"/>
    </location>
</feature>
<keyword evidence="9" id="KW-1133">Transmembrane helix</keyword>
<accession>A0ABS8XCA7</accession>
<dbReference type="Gene3D" id="6.10.340.10">
    <property type="match status" value="1"/>
</dbReference>
<dbReference type="InterPro" id="IPR011006">
    <property type="entry name" value="CheY-like_superfamily"/>
</dbReference>
<dbReference type="CDD" id="cd00156">
    <property type="entry name" value="REC"/>
    <property type="match status" value="1"/>
</dbReference>
<evidence type="ECO:0000256" key="3">
    <source>
        <dbReference type="ARBA" id="ARBA00012438"/>
    </source>
</evidence>
<dbReference type="Gene3D" id="1.10.287.130">
    <property type="match status" value="1"/>
</dbReference>
<keyword evidence="4 7" id="KW-0597">Phosphoprotein</keyword>
<evidence type="ECO:0000256" key="6">
    <source>
        <dbReference type="ARBA" id="ARBA00022777"/>
    </source>
</evidence>
<dbReference type="SUPFAM" id="SSF52172">
    <property type="entry name" value="CheY-like"/>
    <property type="match status" value="1"/>
</dbReference>
<feature type="domain" description="Histidine kinase" evidence="10">
    <location>
        <begin position="414"/>
        <end position="627"/>
    </location>
</feature>
<dbReference type="InterPro" id="IPR003594">
    <property type="entry name" value="HATPase_dom"/>
</dbReference>
<keyword evidence="5" id="KW-0808">Transferase</keyword>
<evidence type="ECO:0000259" key="12">
    <source>
        <dbReference type="PROSITE" id="PS50885"/>
    </source>
</evidence>
<keyword evidence="9" id="KW-0472">Membrane</keyword>
<evidence type="ECO:0000313" key="13">
    <source>
        <dbReference type="EMBL" id="MCE4537335.1"/>
    </source>
</evidence>
<dbReference type="EC" id="2.7.13.3" evidence="3"/>
<dbReference type="EMBL" id="JAJTWT010000003">
    <property type="protein sequence ID" value="MCE4537335.1"/>
    <property type="molecule type" value="Genomic_DNA"/>
</dbReference>
<dbReference type="Pfam" id="PF02518">
    <property type="entry name" value="HATPase_c"/>
    <property type="match status" value="1"/>
</dbReference>
<dbReference type="SUPFAM" id="SSF47384">
    <property type="entry name" value="Homodimeric domain of signal transducing histidine kinase"/>
    <property type="match status" value="1"/>
</dbReference>
<dbReference type="InterPro" id="IPR001789">
    <property type="entry name" value="Sig_transdc_resp-reg_receiver"/>
</dbReference>
<evidence type="ECO:0000256" key="8">
    <source>
        <dbReference type="SAM" id="Coils"/>
    </source>
</evidence>
<dbReference type="Pfam" id="PF00512">
    <property type="entry name" value="HisKA"/>
    <property type="match status" value="1"/>
</dbReference>
<evidence type="ECO:0000313" key="14">
    <source>
        <dbReference type="Proteomes" id="UP001201463"/>
    </source>
</evidence>
<evidence type="ECO:0000256" key="7">
    <source>
        <dbReference type="PROSITE-ProRule" id="PRU00169"/>
    </source>
</evidence>
<dbReference type="Gene3D" id="3.40.50.2300">
    <property type="match status" value="1"/>
</dbReference>
<evidence type="ECO:0000256" key="1">
    <source>
        <dbReference type="ARBA" id="ARBA00000085"/>
    </source>
</evidence>
<keyword evidence="14" id="KW-1185">Reference proteome</keyword>
<feature type="transmembrane region" description="Helical" evidence="9">
    <location>
        <begin position="20"/>
        <end position="40"/>
    </location>
</feature>
<sequence>MKAPSPRVHRLSPLERRYALRLCGLTLLLLLVSGVVQMLFSYRESLAQVEELQAVQAESAAREIGGYIAGIEAGLHDIAKLPWGQPGFGLEQRREEFYRLLRLAPAIIELQALDASGREQMMVSRSDPVRLGSRRSADEPALLRVSKEAPLQRGATYFRQAQMPTMRIAAYDGQGSIVATVDLRLLGEVVSRLRIGAGGLAYVVDGAGTLIAHSSATEALGRLDLSDLEPVRKARQAKASPVRLAGLAALDRFHRPVIVTAGEIPGSDWLLFIEQPRSEALKPALATLSGTLVLMLAGGTAALVLGVAFARRMAAPIVALRDTTARIATGQFDAGQPGPMPKLRHDEIEGLAEDFNQMASHLRELYASLEAKVAERTAQLSEARDVLTARADELSRLKDEAERANAAKTRFLAAASHDLRQPMHSISLLLGVLQSRLDRPEHLALAAKIQSSVATMENLFGNLLDISKLDAGAVQAHVEDVDLGWLLHRLEETWAPQAAEKGLRLRVRPCDAVVKGDAALLERIAGNLVANAIRYTRRGGVLVGCRRRDASVELQVWDTGPGIEPRYREAIFEEFFRIEAPGAGPEKGLGLGLSIVQRCAHILGHGLAVDSRVGRGSVFRLAMPLSGTATRTPRLAPLAPAGSPALLGRFIVVVDDEATNAQALVDALRASHCHVVAAASCDEVLAELEQHLRVPDLIVTDYQLGAGRDGFEVIRRLRHHYDDEIAALVVTANTDAALQALAAAHGARLLHKPIGLQRLLEAMQESLASAAAS</sequence>
<dbReference type="InterPro" id="IPR036890">
    <property type="entry name" value="HATPase_C_sf"/>
</dbReference>
<dbReference type="Gene3D" id="3.30.565.10">
    <property type="entry name" value="Histidine kinase-like ATPase, C-terminal domain"/>
    <property type="match status" value="1"/>
</dbReference>
<dbReference type="PANTHER" id="PTHR43047">
    <property type="entry name" value="TWO-COMPONENT HISTIDINE PROTEIN KINASE"/>
    <property type="match status" value="1"/>
</dbReference>
<evidence type="ECO:0000256" key="5">
    <source>
        <dbReference type="ARBA" id="ARBA00022679"/>
    </source>
</evidence>
<evidence type="ECO:0000256" key="4">
    <source>
        <dbReference type="ARBA" id="ARBA00022553"/>
    </source>
</evidence>
<dbReference type="CDD" id="cd06225">
    <property type="entry name" value="HAMP"/>
    <property type="match status" value="1"/>
</dbReference>
<feature type="coiled-coil region" evidence="8">
    <location>
        <begin position="352"/>
        <end position="407"/>
    </location>
</feature>
<evidence type="ECO:0000256" key="2">
    <source>
        <dbReference type="ARBA" id="ARBA00004370"/>
    </source>
</evidence>
<dbReference type="PROSITE" id="PS50109">
    <property type="entry name" value="HIS_KIN"/>
    <property type="match status" value="1"/>
</dbReference>
<dbReference type="SMART" id="SM00387">
    <property type="entry name" value="HATPase_c"/>
    <property type="match status" value="1"/>
</dbReference>
<comment type="caution">
    <text evidence="13">The sequence shown here is derived from an EMBL/GenBank/DDBJ whole genome shotgun (WGS) entry which is preliminary data.</text>
</comment>
<organism evidence="13 14">
    <name type="scientific">Pelomonas caseinilytica</name>
    <dbReference type="NCBI Taxonomy" id="2906763"/>
    <lineage>
        <taxon>Bacteria</taxon>
        <taxon>Pseudomonadati</taxon>
        <taxon>Pseudomonadota</taxon>
        <taxon>Betaproteobacteria</taxon>
        <taxon>Burkholderiales</taxon>
        <taxon>Sphaerotilaceae</taxon>
        <taxon>Roseateles</taxon>
    </lineage>
</organism>
<dbReference type="SUPFAM" id="SSF158472">
    <property type="entry name" value="HAMP domain-like"/>
    <property type="match status" value="1"/>
</dbReference>
<dbReference type="InterPro" id="IPR005467">
    <property type="entry name" value="His_kinase_dom"/>
</dbReference>
<dbReference type="PRINTS" id="PR00344">
    <property type="entry name" value="BCTRLSENSOR"/>
</dbReference>
<evidence type="ECO:0000256" key="9">
    <source>
        <dbReference type="SAM" id="Phobius"/>
    </source>
</evidence>
<dbReference type="InterPro" id="IPR004358">
    <property type="entry name" value="Sig_transdc_His_kin-like_C"/>
</dbReference>
<evidence type="ECO:0000259" key="11">
    <source>
        <dbReference type="PROSITE" id="PS50110"/>
    </source>
</evidence>
<dbReference type="Pfam" id="PF00072">
    <property type="entry name" value="Response_reg"/>
    <property type="match status" value="1"/>
</dbReference>
<dbReference type="InterPro" id="IPR003661">
    <property type="entry name" value="HisK_dim/P_dom"/>
</dbReference>
<dbReference type="Proteomes" id="UP001201463">
    <property type="component" value="Unassembled WGS sequence"/>
</dbReference>
<evidence type="ECO:0000259" key="10">
    <source>
        <dbReference type="PROSITE" id="PS50109"/>
    </source>
</evidence>
<dbReference type="Pfam" id="PF00672">
    <property type="entry name" value="HAMP"/>
    <property type="match status" value="1"/>
</dbReference>
<dbReference type="PROSITE" id="PS50885">
    <property type="entry name" value="HAMP"/>
    <property type="match status" value="1"/>
</dbReference>
<feature type="domain" description="HAMP" evidence="12">
    <location>
        <begin position="311"/>
        <end position="367"/>
    </location>
</feature>
<dbReference type="PROSITE" id="PS50110">
    <property type="entry name" value="RESPONSE_REGULATORY"/>
    <property type="match status" value="1"/>
</dbReference>
<name>A0ABS8XCA7_9BURK</name>
<dbReference type="CDD" id="cd00082">
    <property type="entry name" value="HisKA"/>
    <property type="match status" value="1"/>
</dbReference>
<keyword evidence="9" id="KW-0812">Transmembrane</keyword>
<dbReference type="Gene3D" id="3.30.450.20">
    <property type="entry name" value="PAS domain"/>
    <property type="match status" value="1"/>
</dbReference>
<gene>
    <name evidence="13" type="ORF">LXT12_08735</name>
</gene>
<comment type="catalytic activity">
    <reaction evidence="1">
        <text>ATP + protein L-histidine = ADP + protein N-phospho-L-histidine.</text>
        <dbReference type="EC" id="2.7.13.3"/>
    </reaction>
</comment>
<protein>
    <recommendedName>
        <fullName evidence="3">histidine kinase</fullName>
        <ecNumber evidence="3">2.7.13.3</ecNumber>
    </recommendedName>
</protein>
<dbReference type="InterPro" id="IPR003660">
    <property type="entry name" value="HAMP_dom"/>
</dbReference>
<dbReference type="SUPFAM" id="SSF55874">
    <property type="entry name" value="ATPase domain of HSP90 chaperone/DNA topoisomerase II/histidine kinase"/>
    <property type="match status" value="1"/>
</dbReference>
<dbReference type="SMART" id="SM00388">
    <property type="entry name" value="HisKA"/>
    <property type="match status" value="1"/>
</dbReference>
<comment type="subcellular location">
    <subcellularLocation>
        <location evidence="2">Membrane</location>
    </subcellularLocation>
</comment>
<dbReference type="CDD" id="cd00075">
    <property type="entry name" value="HATPase"/>
    <property type="match status" value="1"/>
</dbReference>
<reference evidence="13 14" key="1">
    <citation type="submission" date="2021-12" db="EMBL/GenBank/DDBJ databases">
        <title>Genome seq of p7.</title>
        <authorList>
            <person name="Seo T."/>
        </authorList>
    </citation>
    <scope>NUCLEOTIDE SEQUENCE [LARGE SCALE GENOMIC DNA]</scope>
    <source>
        <strain evidence="13 14">P7</strain>
    </source>
</reference>
<dbReference type="SMART" id="SM00304">
    <property type="entry name" value="HAMP"/>
    <property type="match status" value="1"/>
</dbReference>